<evidence type="ECO:0000256" key="6">
    <source>
        <dbReference type="ARBA" id="ARBA00030086"/>
    </source>
</evidence>
<sequence length="434" mass="47159">METLLAFQGENELNEGQECGTLKELTHVNVTERQSLNSEQPNHSVETEIKGRPSVPSQNPENMTQAITACATIDAEESDFQGRKQSRHTSESEVGSDNVSKKGGQRVLQALQMASDASVALTDIPTVPQQKLSDQEDPPIGTSSGANQAGSGFPPQHCPSTNGTGRLGKLGGSSGGLLLYLSDIPLLPTVGKGWTEHAGVNCKVSLAGETGLAGEGCQAEACAVGSELGQKEVERRWPVVGNSVSGTPHCAGRGTTISKEDQECPVCIELYDSGAHKQALLNCNHSICDSCIKTIMEKAEVNSISQMCCPICRQRTPMPEWEIRQLQEEMTFLNQAVAGRLSVVPMPPAPRQGPFRRLEQTFRQRVQTTRRCGYLPCLRYPLWLVNALAKCDQTYPCCYLCSILLLYGLELLCLSLIFTPLIILILLFTLLDKQ</sequence>
<dbReference type="InterPro" id="IPR042285">
    <property type="entry name" value="RNF182"/>
</dbReference>
<evidence type="ECO:0000259" key="11">
    <source>
        <dbReference type="PROSITE" id="PS50089"/>
    </source>
</evidence>
<dbReference type="EMBL" id="BFAA01019912">
    <property type="protein sequence ID" value="GCB80935.1"/>
    <property type="molecule type" value="Genomic_DNA"/>
</dbReference>
<evidence type="ECO:0000256" key="1">
    <source>
        <dbReference type="ARBA" id="ARBA00011482"/>
    </source>
</evidence>
<dbReference type="InterPro" id="IPR001841">
    <property type="entry name" value="Znf_RING"/>
</dbReference>
<feature type="compositionally biased region" description="Polar residues" evidence="9">
    <location>
        <begin position="32"/>
        <end position="44"/>
    </location>
</feature>
<dbReference type="Gene3D" id="3.30.40.10">
    <property type="entry name" value="Zinc/RING finger domain, C3HC4 (zinc finger)"/>
    <property type="match status" value="1"/>
</dbReference>
<organism evidence="12 13">
    <name type="scientific">Scyliorhinus torazame</name>
    <name type="common">Cloudy catshark</name>
    <name type="synonym">Catulus torazame</name>
    <dbReference type="NCBI Taxonomy" id="75743"/>
    <lineage>
        <taxon>Eukaryota</taxon>
        <taxon>Metazoa</taxon>
        <taxon>Chordata</taxon>
        <taxon>Craniata</taxon>
        <taxon>Vertebrata</taxon>
        <taxon>Chondrichthyes</taxon>
        <taxon>Elasmobranchii</taxon>
        <taxon>Galeomorphii</taxon>
        <taxon>Galeoidea</taxon>
        <taxon>Carcharhiniformes</taxon>
        <taxon>Scyliorhinidae</taxon>
        <taxon>Scyliorhinus</taxon>
    </lineage>
</organism>
<dbReference type="PROSITE" id="PS00518">
    <property type="entry name" value="ZF_RING_1"/>
    <property type="match status" value="1"/>
</dbReference>
<evidence type="ECO:0000256" key="7">
    <source>
        <dbReference type="ARBA" id="ARBA00031239"/>
    </source>
</evidence>
<dbReference type="GO" id="GO:0008270">
    <property type="term" value="F:zinc ion binding"/>
    <property type="evidence" value="ECO:0007669"/>
    <property type="project" value="UniProtKB-KW"/>
</dbReference>
<keyword evidence="4 8" id="KW-0863">Zinc-finger</keyword>
<gene>
    <name evidence="12" type="ORF">scyTo_0021748</name>
</gene>
<dbReference type="PROSITE" id="PS50089">
    <property type="entry name" value="ZF_RING_2"/>
    <property type="match status" value="1"/>
</dbReference>
<comment type="subunit">
    <text evidence="1">Interacts with ATP6V0C.</text>
</comment>
<keyword evidence="5" id="KW-0862">Zinc</keyword>
<evidence type="ECO:0000256" key="9">
    <source>
        <dbReference type="SAM" id="MobiDB-lite"/>
    </source>
</evidence>
<dbReference type="InterPro" id="IPR013083">
    <property type="entry name" value="Znf_RING/FYVE/PHD"/>
</dbReference>
<evidence type="ECO:0000256" key="4">
    <source>
        <dbReference type="ARBA" id="ARBA00022771"/>
    </source>
</evidence>
<keyword evidence="3" id="KW-0479">Metal-binding</keyword>
<feature type="transmembrane region" description="Helical" evidence="10">
    <location>
        <begin position="404"/>
        <end position="431"/>
    </location>
</feature>
<feature type="region of interest" description="Disordered" evidence="9">
    <location>
        <begin position="32"/>
        <end position="60"/>
    </location>
</feature>
<evidence type="ECO:0000313" key="13">
    <source>
        <dbReference type="Proteomes" id="UP000288216"/>
    </source>
</evidence>
<protein>
    <recommendedName>
        <fullName evidence="2">E3 ubiquitin-protein ligase RNF182</fullName>
    </recommendedName>
    <alternativeName>
        <fullName evidence="7">RING finger protein 182</fullName>
    </alternativeName>
    <alternativeName>
        <fullName evidence="6">RING-type E3 ubiquitin transferase RNF182</fullName>
    </alternativeName>
</protein>
<evidence type="ECO:0000256" key="8">
    <source>
        <dbReference type="PROSITE-ProRule" id="PRU00175"/>
    </source>
</evidence>
<evidence type="ECO:0000256" key="2">
    <source>
        <dbReference type="ARBA" id="ARBA00014050"/>
    </source>
</evidence>
<keyword evidence="10" id="KW-1133">Transmembrane helix</keyword>
<evidence type="ECO:0000313" key="12">
    <source>
        <dbReference type="EMBL" id="GCB80935.1"/>
    </source>
</evidence>
<feature type="region of interest" description="Disordered" evidence="9">
    <location>
        <begin position="128"/>
        <end position="167"/>
    </location>
</feature>
<keyword evidence="10" id="KW-0472">Membrane</keyword>
<dbReference type="SUPFAM" id="SSF57850">
    <property type="entry name" value="RING/U-box"/>
    <property type="match status" value="1"/>
</dbReference>
<dbReference type="AlphaFoldDB" id="A0A401Q6D5"/>
<dbReference type="OrthoDB" id="8062037at2759"/>
<feature type="domain" description="RING-type" evidence="11">
    <location>
        <begin position="264"/>
        <end position="313"/>
    </location>
</feature>
<proteinExistence type="predicted"/>
<evidence type="ECO:0000256" key="5">
    <source>
        <dbReference type="ARBA" id="ARBA00022833"/>
    </source>
</evidence>
<dbReference type="PANTHER" id="PTHR46675:SF4">
    <property type="entry name" value="E3 UBIQUITIN-PROTEIN LIGASE RNF182"/>
    <property type="match status" value="1"/>
</dbReference>
<feature type="region of interest" description="Disordered" evidence="9">
    <location>
        <begin position="77"/>
        <end position="102"/>
    </location>
</feature>
<keyword evidence="13" id="KW-1185">Reference proteome</keyword>
<evidence type="ECO:0000256" key="10">
    <source>
        <dbReference type="SAM" id="Phobius"/>
    </source>
</evidence>
<dbReference type="SMART" id="SM00184">
    <property type="entry name" value="RING"/>
    <property type="match status" value="1"/>
</dbReference>
<reference evidence="12 13" key="1">
    <citation type="journal article" date="2018" name="Nat. Ecol. Evol.">
        <title>Shark genomes provide insights into elasmobranch evolution and the origin of vertebrates.</title>
        <authorList>
            <person name="Hara Y"/>
            <person name="Yamaguchi K"/>
            <person name="Onimaru K"/>
            <person name="Kadota M"/>
            <person name="Koyanagi M"/>
            <person name="Keeley SD"/>
            <person name="Tatsumi K"/>
            <person name="Tanaka K"/>
            <person name="Motone F"/>
            <person name="Kageyama Y"/>
            <person name="Nozu R"/>
            <person name="Adachi N"/>
            <person name="Nishimura O"/>
            <person name="Nakagawa R"/>
            <person name="Tanegashima C"/>
            <person name="Kiyatake I"/>
            <person name="Matsumoto R"/>
            <person name="Murakumo K"/>
            <person name="Nishida K"/>
            <person name="Terakita A"/>
            <person name="Kuratani S"/>
            <person name="Sato K"/>
            <person name="Hyodo S Kuraku.S."/>
        </authorList>
    </citation>
    <scope>NUCLEOTIDE SEQUENCE [LARGE SCALE GENOMIC DNA]</scope>
</reference>
<name>A0A401Q6D5_SCYTO</name>
<dbReference type="Proteomes" id="UP000288216">
    <property type="component" value="Unassembled WGS sequence"/>
</dbReference>
<dbReference type="PANTHER" id="PTHR46675">
    <property type="entry name" value="E3 UBIQUITIN-PROTEIN LIGASE RNF182"/>
    <property type="match status" value="1"/>
</dbReference>
<accession>A0A401Q6D5</accession>
<keyword evidence="10" id="KW-0812">Transmembrane</keyword>
<dbReference type="InterPro" id="IPR017907">
    <property type="entry name" value="Znf_RING_CS"/>
</dbReference>
<evidence type="ECO:0000256" key="3">
    <source>
        <dbReference type="ARBA" id="ARBA00022723"/>
    </source>
</evidence>
<comment type="caution">
    <text evidence="12">The sequence shown here is derived from an EMBL/GenBank/DDBJ whole genome shotgun (WGS) entry which is preliminary data.</text>
</comment>
<feature type="compositionally biased region" description="Polar residues" evidence="9">
    <location>
        <begin position="141"/>
        <end position="150"/>
    </location>
</feature>